<evidence type="ECO:0000256" key="1">
    <source>
        <dbReference type="SAM" id="MobiDB-lite"/>
    </source>
</evidence>
<dbReference type="EMBL" id="OE841023">
    <property type="protein sequence ID" value="CAD7593721.1"/>
    <property type="molecule type" value="Genomic_DNA"/>
</dbReference>
<protein>
    <submittedName>
        <fullName evidence="2">Uncharacterized protein</fullName>
    </submittedName>
</protein>
<feature type="region of interest" description="Disordered" evidence="1">
    <location>
        <begin position="132"/>
        <end position="152"/>
    </location>
</feature>
<proteinExistence type="predicted"/>
<dbReference type="AlphaFoldDB" id="A0A7R9JXY7"/>
<reference evidence="2" key="1">
    <citation type="submission" date="2020-11" db="EMBL/GenBank/DDBJ databases">
        <authorList>
            <person name="Tran Van P."/>
        </authorList>
    </citation>
    <scope>NUCLEOTIDE SEQUENCE</scope>
</reference>
<gene>
    <name evidence="2" type="ORF">TGEB3V08_LOCUS5437</name>
</gene>
<organism evidence="2">
    <name type="scientific">Timema genevievae</name>
    <name type="common">Walking stick</name>
    <dbReference type="NCBI Taxonomy" id="629358"/>
    <lineage>
        <taxon>Eukaryota</taxon>
        <taxon>Metazoa</taxon>
        <taxon>Ecdysozoa</taxon>
        <taxon>Arthropoda</taxon>
        <taxon>Hexapoda</taxon>
        <taxon>Insecta</taxon>
        <taxon>Pterygota</taxon>
        <taxon>Neoptera</taxon>
        <taxon>Polyneoptera</taxon>
        <taxon>Phasmatodea</taxon>
        <taxon>Timematodea</taxon>
        <taxon>Timematoidea</taxon>
        <taxon>Timematidae</taxon>
        <taxon>Timema</taxon>
    </lineage>
</organism>
<feature type="region of interest" description="Disordered" evidence="1">
    <location>
        <begin position="158"/>
        <end position="177"/>
    </location>
</feature>
<feature type="compositionally biased region" description="Acidic residues" evidence="1">
    <location>
        <begin position="158"/>
        <end position="167"/>
    </location>
</feature>
<sequence length="207" mass="23938">MAFQMEDQSEYSKIHDTCCNKKKTITTRKLHSLPGRNTIKNETKYLGIKYRQETHMCEAHRRNKQKSEGSFYSIISPPVRTKTKPTNQTDNLQECDTAYYPLRLCRMGLCSKCRLSKRLLVSMRTASERLANLPSPETCGSVTDKPKKFKMSTGSDIDITEEEDDEDTMSKEPRMGTWTRHPQEKVPRRYNNLDTHAIKKVASINLI</sequence>
<evidence type="ECO:0000313" key="2">
    <source>
        <dbReference type="EMBL" id="CAD7593721.1"/>
    </source>
</evidence>
<name>A0A7R9JXY7_TIMGE</name>
<accession>A0A7R9JXY7</accession>